<evidence type="ECO:0000256" key="23">
    <source>
        <dbReference type="ARBA" id="ARBA00043798"/>
    </source>
</evidence>
<comment type="catalytic activity">
    <reaction evidence="19">
        <text>N(omega),N(omega)-dimethyl-L-arginine + oxaloacetate = 5-(3,3-dimethylguanidino)-2-oxopentanoate + L-aspartate</text>
        <dbReference type="Rhea" id="RHEA:77343"/>
        <dbReference type="ChEBI" id="CHEBI:16452"/>
        <dbReference type="ChEBI" id="CHEBI:29991"/>
        <dbReference type="ChEBI" id="CHEBI:58326"/>
        <dbReference type="ChEBI" id="CHEBI:197301"/>
    </reaction>
</comment>
<organism evidence="38 39">
    <name type="scientific">Rotaria magnacalcarata</name>
    <dbReference type="NCBI Taxonomy" id="392030"/>
    <lineage>
        <taxon>Eukaryota</taxon>
        <taxon>Metazoa</taxon>
        <taxon>Spiralia</taxon>
        <taxon>Gnathifera</taxon>
        <taxon>Rotifera</taxon>
        <taxon>Eurotatoria</taxon>
        <taxon>Bdelloidea</taxon>
        <taxon>Philodinida</taxon>
        <taxon>Philodinidae</taxon>
        <taxon>Rotaria</taxon>
    </lineage>
</organism>
<evidence type="ECO:0000256" key="20">
    <source>
        <dbReference type="ARBA" id="ARBA00043751"/>
    </source>
</evidence>
<sequence>HLHVARAERQFIYDTSGKRHMDFFTGIVTVGVGHCHPRLIQAAIQKNEKILACICILFARSLLPTNNDKYVSVCLFVNSGSEANDLALHLAKEHTK</sequence>
<dbReference type="InterPro" id="IPR015421">
    <property type="entry name" value="PyrdxlP-dep_Trfase_major"/>
</dbReference>
<comment type="catalytic activity">
    <reaction evidence="33">
        <text>N(omega)-methyl-L-arginine + glyoxylate = 5-(3-methylguanidino)-2-oxopentanoate + glycine</text>
        <dbReference type="Rhea" id="RHEA:77323"/>
        <dbReference type="ChEBI" id="CHEBI:36655"/>
        <dbReference type="ChEBI" id="CHEBI:57305"/>
        <dbReference type="ChEBI" id="CHEBI:114953"/>
        <dbReference type="ChEBI" id="CHEBI:197314"/>
    </reaction>
</comment>
<comment type="catalytic activity">
    <reaction evidence="9">
        <text>glyoxylate + L-alanine = glycine + pyruvate</text>
        <dbReference type="Rhea" id="RHEA:24248"/>
        <dbReference type="ChEBI" id="CHEBI:15361"/>
        <dbReference type="ChEBI" id="CHEBI:36655"/>
        <dbReference type="ChEBI" id="CHEBI:57305"/>
        <dbReference type="ChEBI" id="CHEBI:57972"/>
        <dbReference type="EC" id="2.6.1.44"/>
    </reaction>
    <physiologicalReaction direction="left-to-right" evidence="9">
        <dbReference type="Rhea" id="RHEA:24249"/>
    </physiologicalReaction>
</comment>
<dbReference type="Proteomes" id="UP000681967">
    <property type="component" value="Unassembled WGS sequence"/>
</dbReference>
<comment type="subunit">
    <text evidence="4">Homotetramer.</text>
</comment>
<evidence type="ECO:0000256" key="15">
    <source>
        <dbReference type="ARBA" id="ARBA00042669"/>
    </source>
</evidence>
<evidence type="ECO:0000256" key="4">
    <source>
        <dbReference type="ARBA" id="ARBA00011881"/>
    </source>
</evidence>
<dbReference type="InterPro" id="IPR005814">
    <property type="entry name" value="Aminotrans_3"/>
</dbReference>
<evidence type="ECO:0000256" key="6">
    <source>
        <dbReference type="ARBA" id="ARBA00022576"/>
    </source>
</evidence>
<proteinExistence type="inferred from homology"/>
<evidence type="ECO:0000256" key="36">
    <source>
        <dbReference type="ARBA" id="ARBA00058068"/>
    </source>
</evidence>
<comment type="catalytic activity">
    <reaction evidence="16">
        <text>N(omega),N(omega)-dimethyl-L-arginine + pyruvate = 5-(3,3-dimethylguanidino)-2-oxopentanoate + L-alanine</text>
        <dbReference type="Rhea" id="RHEA:77303"/>
        <dbReference type="ChEBI" id="CHEBI:15361"/>
        <dbReference type="ChEBI" id="CHEBI:57972"/>
        <dbReference type="ChEBI" id="CHEBI:58326"/>
        <dbReference type="ChEBI" id="CHEBI:197301"/>
    </reaction>
</comment>
<comment type="function">
    <text evidence="36">Multifunctional aminotransferase with a broad substrate specificity. Catalyzes the conversion of glyoxylate to glycine using alanine as the amino donor. Catalyzes metabolism of not L- but the D-isomer of D-beta-aminoisobutyric acid to generate 2-methyl-3-oxopropanoate and alanine. Catalyzes the transfer of the amino group from beta-alanine to pyruvate to yield L-alanine and 3-oxopropanoate. Can metabolize NG-monomethyl-L-arginine (NMMA), asymmetric NG,NG-dimethyl-L-arginine (ADMA) and symmetric NG,N'G-dimethyl-L-arginine (SDMA). ADMA is a potent inhibitor of nitric-oxide (NO) synthase, and this activity provides mechanism through which the kidney regulates blood pressure.</text>
</comment>
<comment type="catalytic activity">
    <reaction evidence="18">
        <text>(R)-3-amino-2-methylpropanoate + pyruvate = 2-methyl-3-oxopropanoate + L-alanine</text>
        <dbReference type="Rhea" id="RHEA:18393"/>
        <dbReference type="ChEBI" id="CHEBI:15361"/>
        <dbReference type="ChEBI" id="CHEBI:57700"/>
        <dbReference type="ChEBI" id="CHEBI:57731"/>
        <dbReference type="ChEBI" id="CHEBI:57972"/>
        <dbReference type="EC" id="2.6.1.40"/>
    </reaction>
    <physiologicalReaction direction="left-to-right" evidence="18">
        <dbReference type="Rhea" id="RHEA:18394"/>
    </physiologicalReaction>
</comment>
<evidence type="ECO:0000256" key="25">
    <source>
        <dbReference type="ARBA" id="ARBA00043826"/>
    </source>
</evidence>
<comment type="catalytic activity">
    <reaction evidence="32">
        <text>N(omega),N(omega)-dimethyl-L-arginine + 2-oxobutanoate = 5-(3,3-dimethylguanidino)-2-oxopentanoate + (2S)-2-aminobutanoate</text>
        <dbReference type="Rhea" id="RHEA:77351"/>
        <dbReference type="ChEBI" id="CHEBI:16763"/>
        <dbReference type="ChEBI" id="CHEBI:58326"/>
        <dbReference type="ChEBI" id="CHEBI:74359"/>
        <dbReference type="ChEBI" id="CHEBI:197301"/>
    </reaction>
</comment>
<comment type="catalytic activity">
    <reaction evidence="17">
        <text>(2S)-2-aminobutanoate + glyoxylate = 2-oxobutanoate + glycine</text>
        <dbReference type="Rhea" id="RHEA:77339"/>
        <dbReference type="ChEBI" id="CHEBI:16763"/>
        <dbReference type="ChEBI" id="CHEBI:36655"/>
        <dbReference type="ChEBI" id="CHEBI:57305"/>
        <dbReference type="ChEBI" id="CHEBI:74359"/>
    </reaction>
</comment>
<comment type="caution">
    <text evidence="38">The sequence shown here is derived from an EMBL/GenBank/DDBJ whole genome shotgun (WGS) entry which is preliminary data.</text>
</comment>
<comment type="catalytic activity">
    <reaction evidence="20">
        <text>2-oxobutanoate + L-alanine = (2S)-2-aminobutanoate + pyruvate</text>
        <dbReference type="Rhea" id="RHEA:77355"/>
        <dbReference type="ChEBI" id="CHEBI:15361"/>
        <dbReference type="ChEBI" id="CHEBI:16763"/>
        <dbReference type="ChEBI" id="CHEBI:57972"/>
        <dbReference type="ChEBI" id="CHEBI:74359"/>
        <dbReference type="EC" id="2.6.1.44"/>
    </reaction>
</comment>
<dbReference type="InterPro" id="IPR015422">
    <property type="entry name" value="PyrdxlP-dep_Trfase_small"/>
</dbReference>
<keyword evidence="7" id="KW-0808">Transferase</keyword>
<dbReference type="GO" id="GO:0008453">
    <property type="term" value="F:alanine-glyoxylate transaminase activity"/>
    <property type="evidence" value="ECO:0007669"/>
    <property type="project" value="UniProtKB-EC"/>
</dbReference>
<evidence type="ECO:0000256" key="26">
    <source>
        <dbReference type="ARBA" id="ARBA00044055"/>
    </source>
</evidence>
<keyword evidence="8" id="KW-0663">Pyridoxal phosphate</keyword>
<dbReference type="EC" id="2.6.1.44" evidence="5"/>
<evidence type="ECO:0000256" key="21">
    <source>
        <dbReference type="ARBA" id="ARBA00043758"/>
    </source>
</evidence>
<dbReference type="AlphaFoldDB" id="A0A8S3IIZ3"/>
<protein>
    <recommendedName>
        <fullName evidence="11">Alanine--glyoxylate aminotransferase 2, mitochondrial</fullName>
        <ecNumber evidence="26">2.6.1.18</ecNumber>
        <ecNumber evidence="10">2.6.1.40</ecNumber>
        <ecNumber evidence="5">2.6.1.44</ecNumber>
    </recommendedName>
    <alternativeName>
        <fullName evidence="12">(R)-3-amino-2-methylpropionate--pyruvate transaminase</fullName>
    </alternativeName>
    <alternativeName>
        <fullName evidence="14">Beta-ALAAT II</fullName>
    </alternativeName>
    <alternativeName>
        <fullName evidence="15">Beta-alanine-pyruvate aminotransferase</fullName>
    </alternativeName>
    <alternativeName>
        <fullName evidence="28">D-3-aminoisobutyrate-pyruvate aminotransferase</fullName>
    </alternativeName>
    <alternativeName>
        <fullName evidence="13">D-AIBAT</fullName>
    </alternativeName>
    <alternativeName>
        <fullName evidence="27">D-beta-aminoisobutyrate-pyruvate aminotransferase</fullName>
    </alternativeName>
</protein>
<dbReference type="EMBL" id="CAJOBH010225339">
    <property type="protein sequence ID" value="CAF5047618.1"/>
    <property type="molecule type" value="Genomic_DNA"/>
</dbReference>
<evidence type="ECO:0000256" key="11">
    <source>
        <dbReference type="ARBA" id="ARBA00039862"/>
    </source>
</evidence>
<dbReference type="Gene3D" id="3.40.640.10">
    <property type="entry name" value="Type I PLP-dependent aspartate aminotransferase-like (Major domain)"/>
    <property type="match status" value="1"/>
</dbReference>
<evidence type="ECO:0000256" key="5">
    <source>
        <dbReference type="ARBA" id="ARBA00013049"/>
    </source>
</evidence>
<evidence type="ECO:0000256" key="7">
    <source>
        <dbReference type="ARBA" id="ARBA00022679"/>
    </source>
</evidence>
<evidence type="ECO:0000256" key="17">
    <source>
        <dbReference type="ARBA" id="ARBA00043679"/>
    </source>
</evidence>
<evidence type="ECO:0000256" key="24">
    <source>
        <dbReference type="ARBA" id="ARBA00043825"/>
    </source>
</evidence>
<evidence type="ECO:0000256" key="2">
    <source>
        <dbReference type="ARBA" id="ARBA00004173"/>
    </source>
</evidence>
<evidence type="ECO:0000313" key="38">
    <source>
        <dbReference type="EMBL" id="CAF5199911.1"/>
    </source>
</evidence>
<comment type="subcellular location">
    <subcellularLocation>
        <location evidence="2">Mitochondrion</location>
    </subcellularLocation>
</comment>
<evidence type="ECO:0000256" key="9">
    <source>
        <dbReference type="ARBA" id="ARBA00033660"/>
    </source>
</evidence>
<evidence type="ECO:0000313" key="37">
    <source>
        <dbReference type="EMBL" id="CAF5047618.1"/>
    </source>
</evidence>
<evidence type="ECO:0000256" key="22">
    <source>
        <dbReference type="ARBA" id="ARBA00043777"/>
    </source>
</evidence>
<evidence type="ECO:0000256" key="14">
    <source>
        <dbReference type="ARBA" id="ARBA00042611"/>
    </source>
</evidence>
<comment type="catalytic activity">
    <reaction evidence="34">
        <text>oxaloacetate + L-alanine = L-aspartate + pyruvate</text>
        <dbReference type="Rhea" id="RHEA:77347"/>
        <dbReference type="ChEBI" id="CHEBI:15361"/>
        <dbReference type="ChEBI" id="CHEBI:16452"/>
        <dbReference type="ChEBI" id="CHEBI:29991"/>
        <dbReference type="ChEBI" id="CHEBI:57972"/>
    </reaction>
</comment>
<name>A0A8S3IIZ3_9BILA</name>
<evidence type="ECO:0000256" key="18">
    <source>
        <dbReference type="ARBA" id="ARBA00043726"/>
    </source>
</evidence>
<comment type="catalytic activity">
    <reaction evidence="35">
        <text>N(omega),N('omega)-dimethyl-L-arginine + glyoxylate = 5-(3,3'-dimethylguanidino)-2-oxopentanoate + glycine</text>
        <dbReference type="Rhea" id="RHEA:77315"/>
        <dbReference type="ChEBI" id="CHEBI:36655"/>
        <dbReference type="ChEBI" id="CHEBI:57305"/>
        <dbReference type="ChEBI" id="CHEBI:197308"/>
        <dbReference type="ChEBI" id="CHEBI:197310"/>
    </reaction>
</comment>
<evidence type="ECO:0000256" key="3">
    <source>
        <dbReference type="ARBA" id="ARBA00008954"/>
    </source>
</evidence>
<dbReference type="GO" id="GO:0005739">
    <property type="term" value="C:mitochondrion"/>
    <property type="evidence" value="ECO:0007669"/>
    <property type="project" value="UniProtKB-SubCell"/>
</dbReference>
<evidence type="ECO:0000256" key="35">
    <source>
        <dbReference type="ARBA" id="ARBA00049480"/>
    </source>
</evidence>
<evidence type="ECO:0000256" key="29">
    <source>
        <dbReference type="ARBA" id="ARBA00047892"/>
    </source>
</evidence>
<evidence type="ECO:0000256" key="32">
    <source>
        <dbReference type="ARBA" id="ARBA00048560"/>
    </source>
</evidence>
<dbReference type="Gene3D" id="3.90.1150.10">
    <property type="entry name" value="Aspartate Aminotransferase, domain 1"/>
    <property type="match status" value="1"/>
</dbReference>
<comment type="catalytic activity">
    <reaction evidence="30">
        <text>L-ornithine + glyoxylate = 5-amino-2-oxopentanoate + glycine</text>
        <dbReference type="Rhea" id="RHEA:77331"/>
        <dbReference type="ChEBI" id="CHEBI:36655"/>
        <dbReference type="ChEBI" id="CHEBI:46911"/>
        <dbReference type="ChEBI" id="CHEBI:57305"/>
        <dbReference type="ChEBI" id="CHEBI:58802"/>
    </reaction>
</comment>
<evidence type="ECO:0000313" key="39">
    <source>
        <dbReference type="Proteomes" id="UP000681720"/>
    </source>
</evidence>
<evidence type="ECO:0000256" key="28">
    <source>
        <dbReference type="ARBA" id="ARBA00044258"/>
    </source>
</evidence>
<evidence type="ECO:0000256" key="12">
    <source>
        <dbReference type="ARBA" id="ARBA00041662"/>
    </source>
</evidence>
<keyword evidence="6" id="KW-0032">Aminotransferase</keyword>
<dbReference type="EC" id="2.6.1.40" evidence="10"/>
<evidence type="ECO:0000256" key="34">
    <source>
        <dbReference type="ARBA" id="ARBA00048916"/>
    </source>
</evidence>
<comment type="catalytic activity">
    <reaction evidence="21">
        <text>N(omega)-methyl-L-arginine + pyruvate = 5-(3-methylguanidino)-2-oxopentanoate + L-alanine</text>
        <dbReference type="Rhea" id="RHEA:77319"/>
        <dbReference type="ChEBI" id="CHEBI:15361"/>
        <dbReference type="ChEBI" id="CHEBI:57972"/>
        <dbReference type="ChEBI" id="CHEBI:114953"/>
        <dbReference type="ChEBI" id="CHEBI:197314"/>
    </reaction>
</comment>
<dbReference type="GO" id="GO:0016223">
    <property type="term" value="F:beta-alanine:pyruvate transaminase activity"/>
    <property type="evidence" value="ECO:0007669"/>
    <property type="project" value="UniProtKB-EC"/>
</dbReference>
<dbReference type="GO" id="GO:0047305">
    <property type="term" value="F:(R)-3-amino-2-methylpropionate-pyruvate transaminase activity"/>
    <property type="evidence" value="ECO:0007669"/>
    <property type="project" value="UniProtKB-EC"/>
</dbReference>
<evidence type="ECO:0000256" key="1">
    <source>
        <dbReference type="ARBA" id="ARBA00001933"/>
    </source>
</evidence>
<dbReference type="Proteomes" id="UP000681720">
    <property type="component" value="Unassembled WGS sequence"/>
</dbReference>
<evidence type="ECO:0000256" key="27">
    <source>
        <dbReference type="ARBA" id="ARBA00044257"/>
    </source>
</evidence>
<comment type="similarity">
    <text evidence="3">Belongs to the class-III pyridoxal-phosphate-dependent aminotransferase family.</text>
</comment>
<dbReference type="PANTHER" id="PTHR45688:SF3">
    <property type="entry name" value="ALANINE--GLYOXYLATE AMINOTRANSFERASE 2, MITOCHONDRIAL"/>
    <property type="match status" value="1"/>
</dbReference>
<accession>A0A8S3IIZ3</accession>
<comment type="catalytic activity">
    <reaction evidence="22">
        <text>L-ornithine + pyruvate = 5-amino-2-oxopentanoate + L-alanine</text>
        <dbReference type="Rhea" id="RHEA:77327"/>
        <dbReference type="ChEBI" id="CHEBI:15361"/>
        <dbReference type="ChEBI" id="CHEBI:46911"/>
        <dbReference type="ChEBI" id="CHEBI:57972"/>
        <dbReference type="ChEBI" id="CHEBI:58802"/>
    </reaction>
</comment>
<comment type="cofactor">
    <cofactor evidence="1">
        <name>pyridoxal 5'-phosphate</name>
        <dbReference type="ChEBI" id="CHEBI:597326"/>
    </cofactor>
</comment>
<evidence type="ECO:0000256" key="8">
    <source>
        <dbReference type="ARBA" id="ARBA00022898"/>
    </source>
</evidence>
<gene>
    <name evidence="37" type="ORF">BYL167_LOCUS57675</name>
    <name evidence="38" type="ORF">GIL414_LOCUS76207</name>
</gene>
<dbReference type="InterPro" id="IPR015424">
    <property type="entry name" value="PyrdxlP-dep_Trfase"/>
</dbReference>
<evidence type="ECO:0000256" key="16">
    <source>
        <dbReference type="ARBA" id="ARBA00043669"/>
    </source>
</evidence>
<dbReference type="Pfam" id="PF00202">
    <property type="entry name" value="Aminotran_3"/>
    <property type="match status" value="1"/>
</dbReference>
<comment type="catalytic activity">
    <reaction evidence="23">
        <text>N(omega),N('omega)-dimethyl-L-arginine + pyruvate = 5-(3,3'-dimethylguanidino)-2-oxopentanoate + L-alanine</text>
        <dbReference type="Rhea" id="RHEA:77307"/>
        <dbReference type="ChEBI" id="CHEBI:15361"/>
        <dbReference type="ChEBI" id="CHEBI:57972"/>
        <dbReference type="ChEBI" id="CHEBI:197308"/>
        <dbReference type="ChEBI" id="CHEBI:197310"/>
    </reaction>
</comment>
<dbReference type="SUPFAM" id="SSF53383">
    <property type="entry name" value="PLP-dependent transferases"/>
    <property type="match status" value="1"/>
</dbReference>
<evidence type="ECO:0000256" key="19">
    <source>
        <dbReference type="ARBA" id="ARBA00043749"/>
    </source>
</evidence>
<evidence type="ECO:0000256" key="30">
    <source>
        <dbReference type="ARBA" id="ARBA00048264"/>
    </source>
</evidence>
<reference evidence="38" key="1">
    <citation type="submission" date="2021-02" db="EMBL/GenBank/DDBJ databases">
        <authorList>
            <person name="Nowell W R."/>
        </authorList>
    </citation>
    <scope>NUCLEOTIDE SEQUENCE</scope>
</reference>
<dbReference type="PANTHER" id="PTHR45688">
    <property type="match status" value="1"/>
</dbReference>
<comment type="catalytic activity">
    <reaction evidence="29">
        <text>N(omega),N(omega)-dimethyl-L-arginine + glyoxylate = 5-(3,3-dimethylguanidino)-2-oxopentanoate + glycine</text>
        <dbReference type="Rhea" id="RHEA:77311"/>
        <dbReference type="ChEBI" id="CHEBI:36655"/>
        <dbReference type="ChEBI" id="CHEBI:57305"/>
        <dbReference type="ChEBI" id="CHEBI:58326"/>
        <dbReference type="ChEBI" id="CHEBI:197301"/>
    </reaction>
</comment>
<comment type="catalytic activity">
    <reaction evidence="25">
        <text>2-oxopentanoate + N(omega),N(omega)-dimethyl-L-arginine = 5-(3,3-dimethylguanidino)-2-oxopentanoate + L-2-aminopentanoate</text>
        <dbReference type="Rhea" id="RHEA:77359"/>
        <dbReference type="ChEBI" id="CHEBI:28644"/>
        <dbReference type="ChEBI" id="CHEBI:58326"/>
        <dbReference type="ChEBI" id="CHEBI:58441"/>
        <dbReference type="ChEBI" id="CHEBI:197301"/>
    </reaction>
</comment>
<dbReference type="GO" id="GO:0030170">
    <property type="term" value="F:pyridoxal phosphate binding"/>
    <property type="evidence" value="ECO:0007669"/>
    <property type="project" value="InterPro"/>
</dbReference>
<comment type="catalytic activity">
    <reaction evidence="24">
        <text>3-oxopropanoate + L-alanine = beta-alanine + pyruvate</text>
        <dbReference type="Rhea" id="RHEA:14077"/>
        <dbReference type="ChEBI" id="CHEBI:15361"/>
        <dbReference type="ChEBI" id="CHEBI:33190"/>
        <dbReference type="ChEBI" id="CHEBI:57966"/>
        <dbReference type="ChEBI" id="CHEBI:57972"/>
        <dbReference type="EC" id="2.6.1.18"/>
    </reaction>
    <physiologicalReaction direction="right-to-left" evidence="24">
        <dbReference type="Rhea" id="RHEA:14079"/>
    </physiologicalReaction>
</comment>
<comment type="catalytic activity">
    <reaction evidence="31">
        <text>2-oxohexanoate + N(omega),N(omega)-dimethyl-L-arginine = L-2-aminohexanoate + 5-(3,3-dimethylguanidino)-2-oxopentanoate</text>
        <dbReference type="Rhea" id="RHEA:77363"/>
        <dbReference type="ChEBI" id="CHEBI:35177"/>
        <dbReference type="ChEBI" id="CHEBI:58326"/>
        <dbReference type="ChEBI" id="CHEBI:58455"/>
        <dbReference type="ChEBI" id="CHEBI:197301"/>
    </reaction>
</comment>
<evidence type="ECO:0000256" key="10">
    <source>
        <dbReference type="ARBA" id="ARBA00039130"/>
    </source>
</evidence>
<evidence type="ECO:0000256" key="33">
    <source>
        <dbReference type="ARBA" id="ARBA00048760"/>
    </source>
</evidence>
<evidence type="ECO:0000256" key="13">
    <source>
        <dbReference type="ARBA" id="ARBA00041845"/>
    </source>
</evidence>
<dbReference type="EMBL" id="CAJOBJ010344825">
    <property type="protein sequence ID" value="CAF5199911.1"/>
    <property type="molecule type" value="Genomic_DNA"/>
</dbReference>
<evidence type="ECO:0000256" key="31">
    <source>
        <dbReference type="ARBA" id="ARBA00048500"/>
    </source>
</evidence>
<feature type="non-terminal residue" evidence="38">
    <location>
        <position position="1"/>
    </location>
</feature>
<dbReference type="EC" id="2.6.1.18" evidence="26"/>